<dbReference type="OrthoDB" id="413953at2759"/>
<evidence type="ECO:0000256" key="5">
    <source>
        <dbReference type="PIRSR" id="PIRSR000915-3"/>
    </source>
</evidence>
<dbReference type="InterPro" id="IPR006357">
    <property type="entry name" value="HAD-SF_hydro_IIA"/>
</dbReference>
<evidence type="ECO:0000256" key="2">
    <source>
        <dbReference type="PIRNR" id="PIRNR000915"/>
    </source>
</evidence>
<keyword evidence="5" id="KW-0479">Metal-binding</keyword>
<dbReference type="SUPFAM" id="SSF56784">
    <property type="entry name" value="HAD-like"/>
    <property type="match status" value="1"/>
</dbReference>
<dbReference type="PIRSF" id="PIRSF000915">
    <property type="entry name" value="PGP-type_phosphatase"/>
    <property type="match status" value="1"/>
</dbReference>
<dbReference type="Pfam" id="PF13242">
    <property type="entry name" value="Hydrolase_like"/>
    <property type="match status" value="1"/>
</dbReference>
<dbReference type="GO" id="GO:0005737">
    <property type="term" value="C:cytoplasm"/>
    <property type="evidence" value="ECO:0000318"/>
    <property type="project" value="GO_Central"/>
</dbReference>
<dbReference type="OMA" id="PPMHRET"/>
<dbReference type="GO" id="GO:0016791">
    <property type="term" value="F:phosphatase activity"/>
    <property type="evidence" value="ECO:0000318"/>
    <property type="project" value="GO_Central"/>
</dbReference>
<evidence type="ECO:0000313" key="6">
    <source>
        <dbReference type="EnsemblMetazoa" id="XP_030844677"/>
    </source>
</evidence>
<protein>
    <recommendedName>
        <fullName evidence="8">Phosphoglycolate phosphatase</fullName>
    </recommendedName>
</protein>
<feature type="binding site" evidence="5">
    <location>
        <position position="256"/>
    </location>
    <ligand>
        <name>Mg(2+)</name>
        <dbReference type="ChEBI" id="CHEBI:18420"/>
    </ligand>
</feature>
<dbReference type="NCBIfam" id="TIGR01452">
    <property type="entry name" value="PGP_euk"/>
    <property type="match status" value="1"/>
</dbReference>
<proteinExistence type="inferred from homology"/>
<dbReference type="InterPro" id="IPR006349">
    <property type="entry name" value="PGP_euk"/>
</dbReference>
<dbReference type="EnsemblMetazoa" id="XM_030988817">
    <property type="protein sequence ID" value="XP_030844677"/>
    <property type="gene ID" value="LOC589691"/>
</dbReference>
<dbReference type="AlphaFoldDB" id="A0A7M7P3M1"/>
<comment type="similarity">
    <text evidence="2">Belongs to the HAD-like hydrolase superfamily.</text>
</comment>
<feature type="binding site" evidence="4">
    <location>
        <position position="231"/>
    </location>
    <ligand>
        <name>substrate</name>
    </ligand>
</feature>
<dbReference type="FunFam" id="3.40.50.1000:FF:000447">
    <property type="match status" value="1"/>
</dbReference>
<evidence type="ECO:0000313" key="7">
    <source>
        <dbReference type="Proteomes" id="UP000007110"/>
    </source>
</evidence>
<dbReference type="CTD" id="283871"/>
<dbReference type="FunFam" id="3.40.50.1000:FF:000588">
    <property type="match status" value="1"/>
</dbReference>
<evidence type="ECO:0000256" key="3">
    <source>
        <dbReference type="PIRSR" id="PIRSR000915-1"/>
    </source>
</evidence>
<feature type="binding site" evidence="5">
    <location>
        <position position="27"/>
    </location>
    <ligand>
        <name>Mg(2+)</name>
        <dbReference type="ChEBI" id="CHEBI:18420"/>
    </ligand>
</feature>
<reference evidence="7" key="1">
    <citation type="submission" date="2015-02" db="EMBL/GenBank/DDBJ databases">
        <title>Genome sequencing for Strongylocentrotus purpuratus.</title>
        <authorList>
            <person name="Murali S."/>
            <person name="Liu Y."/>
            <person name="Vee V."/>
            <person name="English A."/>
            <person name="Wang M."/>
            <person name="Skinner E."/>
            <person name="Han Y."/>
            <person name="Muzny D.M."/>
            <person name="Worley K.C."/>
            <person name="Gibbs R.A."/>
        </authorList>
    </citation>
    <scope>NUCLEOTIDE SEQUENCE</scope>
</reference>
<dbReference type="GO" id="GO:0046872">
    <property type="term" value="F:metal ion binding"/>
    <property type="evidence" value="ECO:0007669"/>
    <property type="project" value="UniProtKB-KW"/>
</dbReference>
<dbReference type="PANTHER" id="PTHR19288:SF93">
    <property type="entry name" value="FI11325P-RELATED"/>
    <property type="match status" value="1"/>
</dbReference>
<feature type="binding site" evidence="5">
    <location>
        <position position="25"/>
    </location>
    <ligand>
        <name>Mg(2+)</name>
        <dbReference type="ChEBI" id="CHEBI:18420"/>
    </ligand>
</feature>
<name>A0A7M7P3M1_STRPU</name>
<dbReference type="InterPro" id="IPR036412">
    <property type="entry name" value="HAD-like_sf"/>
</dbReference>
<dbReference type="GeneID" id="589691"/>
<dbReference type="InParanoid" id="A0A7M7P3M1"/>
<comment type="cofactor">
    <cofactor evidence="5">
        <name>Mg(2+)</name>
        <dbReference type="ChEBI" id="CHEBI:18420"/>
    </cofactor>
    <text evidence="5">Divalent metal ions. Mg(2+) is the most effective.</text>
</comment>
<dbReference type="RefSeq" id="XP_030844677.1">
    <property type="nucleotide sequence ID" value="XM_030988817.1"/>
</dbReference>
<keyword evidence="7" id="KW-1185">Reference proteome</keyword>
<dbReference type="FunCoup" id="A0A7M7P3M1">
    <property type="interactions" value="1351"/>
</dbReference>
<accession>A0A7M7P3M1</accession>
<keyword evidence="5" id="KW-0460">Magnesium</keyword>
<evidence type="ECO:0000256" key="4">
    <source>
        <dbReference type="PIRSR" id="PIRSR000915-2"/>
    </source>
</evidence>
<dbReference type="InterPro" id="IPR023214">
    <property type="entry name" value="HAD_sf"/>
</dbReference>
<dbReference type="KEGG" id="spu:589691"/>
<dbReference type="PANTHER" id="PTHR19288">
    <property type="entry name" value="4-NITROPHENYLPHOSPHATASE-RELATED"/>
    <property type="match status" value="1"/>
</dbReference>
<feature type="active site" description="Proton donor" evidence="3">
    <location>
        <position position="27"/>
    </location>
</feature>
<organism evidence="6 7">
    <name type="scientific">Strongylocentrotus purpuratus</name>
    <name type="common">Purple sea urchin</name>
    <dbReference type="NCBI Taxonomy" id="7668"/>
    <lineage>
        <taxon>Eukaryota</taxon>
        <taxon>Metazoa</taxon>
        <taxon>Echinodermata</taxon>
        <taxon>Eleutherozoa</taxon>
        <taxon>Echinozoa</taxon>
        <taxon>Echinoidea</taxon>
        <taxon>Euechinoidea</taxon>
        <taxon>Echinacea</taxon>
        <taxon>Camarodonta</taxon>
        <taxon>Echinidea</taxon>
        <taxon>Strongylocentrotidae</taxon>
        <taxon>Strongylocentrotus</taxon>
    </lineage>
</organism>
<dbReference type="Proteomes" id="UP000007110">
    <property type="component" value="Unassembled WGS sequence"/>
</dbReference>
<evidence type="ECO:0008006" key="8">
    <source>
        <dbReference type="Google" id="ProtNLM"/>
    </source>
</evidence>
<dbReference type="Gene3D" id="3.40.50.1000">
    <property type="entry name" value="HAD superfamily/HAD-like"/>
    <property type="match status" value="2"/>
</dbReference>
<feature type="active site" description="Nucleophile" evidence="3">
    <location>
        <position position="25"/>
    </location>
</feature>
<reference evidence="6" key="2">
    <citation type="submission" date="2021-01" db="UniProtKB">
        <authorList>
            <consortium name="EnsemblMetazoa"/>
        </authorList>
    </citation>
    <scope>IDENTIFICATION</scope>
</reference>
<dbReference type="NCBIfam" id="TIGR01460">
    <property type="entry name" value="HAD-SF-IIA"/>
    <property type="match status" value="1"/>
</dbReference>
<evidence type="ECO:0000256" key="1">
    <source>
        <dbReference type="ARBA" id="ARBA00022801"/>
    </source>
</evidence>
<keyword evidence="1 2" id="KW-0378">Hydrolase</keyword>
<sequence length="316" mass="35375">MATCRKLTKQLMKELLDSIDTILLDCDGVLWHSNIAVPGAAETINKLRSMMYTCHFSFLQGKQPIFVTNNSTKSRLQYQEKFTKMGFIVSKDEIFGTAYCAALYLKHKLNFTGKVYLMGMSGLEEEMKLHGIDYIGTGPDNVEGQILDHRADNVVLDPDVNGVVVGFDQYFSFMKLLKAASYLKRPNSVFIGTNIDQQFPMRNSELIMPGTGSLVRPVEVASNRTATTLGKPSKFMFECIQEKFDVNPERTIMIGDRLNTDILLGKNCGLKTLAVLTGVTSEEEILGYQGSEKEKERELVPDLYIESIGHLGKLLD</sequence>
<dbReference type="Pfam" id="PF13344">
    <property type="entry name" value="Hydrolase_6"/>
    <property type="match status" value="1"/>
</dbReference>